<dbReference type="Gene3D" id="3.80.10.10">
    <property type="entry name" value="Ribonuclease Inhibitor"/>
    <property type="match status" value="1"/>
</dbReference>
<reference evidence="1" key="2">
    <citation type="journal article" date="2007" name="Science">
        <title>Draft genome sequence of the sexually transmitted pathogen Trichomonas vaginalis.</title>
        <authorList>
            <person name="Carlton J.M."/>
            <person name="Hirt R.P."/>
            <person name="Silva J.C."/>
            <person name="Delcher A.L."/>
            <person name="Schatz M."/>
            <person name="Zhao Q."/>
            <person name="Wortman J.R."/>
            <person name="Bidwell S.L."/>
            <person name="Alsmark U.C.M."/>
            <person name="Besteiro S."/>
            <person name="Sicheritz-Ponten T."/>
            <person name="Noel C.J."/>
            <person name="Dacks J.B."/>
            <person name="Foster P.G."/>
            <person name="Simillion C."/>
            <person name="Van de Peer Y."/>
            <person name="Miranda-Saavedra D."/>
            <person name="Barton G.J."/>
            <person name="Westrop G.D."/>
            <person name="Mueller S."/>
            <person name="Dessi D."/>
            <person name="Fiori P.L."/>
            <person name="Ren Q."/>
            <person name="Paulsen I."/>
            <person name="Zhang H."/>
            <person name="Bastida-Corcuera F.D."/>
            <person name="Simoes-Barbosa A."/>
            <person name="Brown M.T."/>
            <person name="Hayes R.D."/>
            <person name="Mukherjee M."/>
            <person name="Okumura C.Y."/>
            <person name="Schneider R."/>
            <person name="Smith A.J."/>
            <person name="Vanacova S."/>
            <person name="Villalvazo M."/>
            <person name="Haas B.J."/>
            <person name="Pertea M."/>
            <person name="Feldblyum T.V."/>
            <person name="Utterback T.R."/>
            <person name="Shu C.L."/>
            <person name="Osoegawa K."/>
            <person name="de Jong P.J."/>
            <person name="Hrdy I."/>
            <person name="Horvathova L."/>
            <person name="Zubacova Z."/>
            <person name="Dolezal P."/>
            <person name="Malik S.B."/>
            <person name="Logsdon J.M. Jr."/>
            <person name="Henze K."/>
            <person name="Gupta A."/>
            <person name="Wang C.C."/>
            <person name="Dunne R.L."/>
            <person name="Upcroft J.A."/>
            <person name="Upcroft P."/>
            <person name="White O."/>
            <person name="Salzberg S.L."/>
            <person name="Tang P."/>
            <person name="Chiu C.-H."/>
            <person name="Lee Y.-S."/>
            <person name="Embley T.M."/>
            <person name="Coombs G.H."/>
            <person name="Mottram J.C."/>
            <person name="Tachezy J."/>
            <person name="Fraser-Liggett C.M."/>
            <person name="Johnson P.J."/>
        </authorList>
    </citation>
    <scope>NUCLEOTIDE SEQUENCE [LARGE SCALE GENOMIC DNA]</scope>
    <source>
        <strain evidence="1">G3</strain>
    </source>
</reference>
<dbReference type="VEuPathDB" id="TrichDB:TVAGG3_0831540"/>
<dbReference type="Pfam" id="PF13306">
    <property type="entry name" value="LRR_5"/>
    <property type="match status" value="1"/>
</dbReference>
<keyword evidence="2" id="KW-1185">Reference proteome</keyword>
<dbReference type="SMR" id="A2E7B8"/>
<dbReference type="VEuPathDB" id="TrichDB:TVAG_418480"/>
<evidence type="ECO:0000313" key="2">
    <source>
        <dbReference type="Proteomes" id="UP000001542"/>
    </source>
</evidence>
<dbReference type="KEGG" id="tva:4769364"/>
<name>A2E7B8_TRIV3</name>
<dbReference type="AlphaFoldDB" id="A2E7B8"/>
<gene>
    <name evidence="1" type="ORF">TVAG_418480</name>
</gene>
<dbReference type="InterPro" id="IPR026906">
    <property type="entry name" value="LRR_5"/>
</dbReference>
<evidence type="ECO:0008006" key="3">
    <source>
        <dbReference type="Google" id="ProtNLM"/>
    </source>
</evidence>
<organism evidence="1 2">
    <name type="scientific">Trichomonas vaginalis (strain ATCC PRA-98 / G3)</name>
    <dbReference type="NCBI Taxonomy" id="412133"/>
    <lineage>
        <taxon>Eukaryota</taxon>
        <taxon>Metamonada</taxon>
        <taxon>Parabasalia</taxon>
        <taxon>Trichomonadida</taxon>
        <taxon>Trichomonadidae</taxon>
        <taxon>Trichomonas</taxon>
    </lineage>
</organism>
<dbReference type="InParanoid" id="A2E7B8"/>
<accession>A2E7B8</accession>
<dbReference type="InterPro" id="IPR032675">
    <property type="entry name" value="LRR_dom_sf"/>
</dbReference>
<evidence type="ECO:0000313" key="1">
    <source>
        <dbReference type="EMBL" id="EAY11411.1"/>
    </source>
</evidence>
<dbReference type="Proteomes" id="UP000001542">
    <property type="component" value="Unassembled WGS sequence"/>
</dbReference>
<reference evidence="1" key="1">
    <citation type="submission" date="2006-10" db="EMBL/GenBank/DDBJ databases">
        <authorList>
            <person name="Amadeo P."/>
            <person name="Zhao Q."/>
            <person name="Wortman J."/>
            <person name="Fraser-Liggett C."/>
            <person name="Carlton J."/>
        </authorList>
    </citation>
    <scope>NUCLEOTIDE SEQUENCE</scope>
    <source>
        <strain evidence="1">G3</strain>
    </source>
</reference>
<dbReference type="EMBL" id="DS113319">
    <property type="protein sequence ID" value="EAY11411.1"/>
    <property type="molecule type" value="Genomic_DNA"/>
</dbReference>
<sequence>MSTLFIHDSIRYYVFSNFVKIGYDEYNYSGEPTAALSKTAVSGHLIIERYFNGLPITNLSQDGFYRCYLLTRLTIKANIKVIPAGCFADCYSLTHIDIPPSVEIIEKRGLMFWNITGALINESLHFTNSTSTVIFQHGSKLHTLEPEIFGYIEKNNSNF</sequence>
<protein>
    <recommendedName>
        <fullName evidence="3">Surface antigen BspA-like</fullName>
    </recommendedName>
</protein>
<dbReference type="SUPFAM" id="SSF52058">
    <property type="entry name" value="L domain-like"/>
    <property type="match status" value="1"/>
</dbReference>
<proteinExistence type="predicted"/>
<dbReference type="RefSeq" id="XP_001323634.1">
    <property type="nucleotide sequence ID" value="XM_001323599.1"/>
</dbReference>